<reference evidence="1 2" key="1">
    <citation type="submission" date="2017-01" db="EMBL/GenBank/DDBJ databases">
        <authorList>
            <person name="Mah S.A."/>
            <person name="Swanson W.J."/>
            <person name="Moy G.W."/>
            <person name="Vacquier V.D."/>
        </authorList>
    </citation>
    <scope>NUCLEOTIDE SEQUENCE [LARGE SCALE GENOMIC DNA]</scope>
    <source>
        <strain evidence="1 2">GSMNP</strain>
    </source>
</reference>
<dbReference type="Proteomes" id="UP000187283">
    <property type="component" value="Unassembled WGS sequence"/>
</dbReference>
<keyword evidence="2" id="KW-1185">Reference proteome</keyword>
<proteinExistence type="predicted"/>
<dbReference type="AlphaFoldDB" id="A0A1R1XED1"/>
<accession>A0A1R1XED1</accession>
<organism evidence="1 2">
    <name type="scientific">Smittium culicis</name>
    <dbReference type="NCBI Taxonomy" id="133412"/>
    <lineage>
        <taxon>Eukaryota</taxon>
        <taxon>Fungi</taxon>
        <taxon>Fungi incertae sedis</taxon>
        <taxon>Zoopagomycota</taxon>
        <taxon>Kickxellomycotina</taxon>
        <taxon>Harpellomycetes</taxon>
        <taxon>Harpellales</taxon>
        <taxon>Legeriomycetaceae</taxon>
        <taxon>Smittium</taxon>
    </lineage>
</organism>
<protein>
    <submittedName>
        <fullName evidence="1">Uncharacterized protein</fullName>
    </submittedName>
</protein>
<name>A0A1R1XED1_9FUNG</name>
<evidence type="ECO:0000313" key="2">
    <source>
        <dbReference type="Proteomes" id="UP000187283"/>
    </source>
</evidence>
<comment type="caution">
    <text evidence="1">The sequence shown here is derived from an EMBL/GenBank/DDBJ whole genome shotgun (WGS) entry which is preliminary data.</text>
</comment>
<gene>
    <name evidence="1" type="ORF">AYI70_g8794</name>
</gene>
<evidence type="ECO:0000313" key="1">
    <source>
        <dbReference type="EMBL" id="OMJ12968.1"/>
    </source>
</evidence>
<dbReference type="EMBL" id="LSSN01003696">
    <property type="protein sequence ID" value="OMJ12968.1"/>
    <property type="molecule type" value="Genomic_DNA"/>
</dbReference>
<sequence length="159" mass="18282">MYRYVSNQYIVDLVLFTCATVIEHDWDFSAVPVDGLKETYLKEFAATDISLVVPSKNQQLDSKGPFDDNVQPAICDGFEFRRDQPPANPAQQQVRALDDVVARRHFDTRKRVSTHHQPASAHVFDQEQVLVQRACRAPRRSRRLAQNFRAMPQPDQQLS</sequence>